<dbReference type="AlphaFoldDB" id="A0AAW6U4A7"/>
<dbReference type="InterPro" id="IPR031165">
    <property type="entry name" value="GNAT_YJDJ"/>
</dbReference>
<sequence>MDYIYESHRIYVKNEEGKVIVNATFPFITHGVVNVDHTYVDPSLRGQGIASQLMHEVHKHAKSLNYKVVATCPYAVVWFKKHPDLTDIIDDEVQAKLAPECQV</sequence>
<reference evidence="3" key="1">
    <citation type="submission" date="2023-05" db="EMBL/GenBank/DDBJ databases">
        <title>Mariniplasma microaerophilum sp. nov., a novel anaerobic mollicute isolated from terrestrial mud volcano, Taman Peninsula, Russia.</title>
        <authorList>
            <person name="Khomyakova M.A."/>
            <person name="Merkel A.Y."/>
            <person name="Slobodkin A.I."/>
        </authorList>
    </citation>
    <scope>NUCLEOTIDE SEQUENCE</scope>
    <source>
        <strain evidence="3">M4Ah</strain>
    </source>
</reference>
<dbReference type="Gene3D" id="3.40.630.30">
    <property type="match status" value="1"/>
</dbReference>
<dbReference type="PANTHER" id="PTHR31435">
    <property type="entry name" value="PROTEIN NATD1"/>
    <property type="match status" value="1"/>
</dbReference>
<evidence type="ECO:0000313" key="3">
    <source>
        <dbReference type="EMBL" id="MDI6452747.1"/>
    </source>
</evidence>
<dbReference type="GO" id="GO:0016747">
    <property type="term" value="F:acyltransferase activity, transferring groups other than amino-acyl groups"/>
    <property type="evidence" value="ECO:0007669"/>
    <property type="project" value="InterPro"/>
</dbReference>
<keyword evidence="3" id="KW-0012">Acyltransferase</keyword>
<gene>
    <name evidence="3" type="ORF">QJ521_04150</name>
</gene>
<keyword evidence="4" id="KW-1185">Reference proteome</keyword>
<dbReference type="CDD" id="cd04301">
    <property type="entry name" value="NAT_SF"/>
    <property type="match status" value="1"/>
</dbReference>
<dbReference type="PROSITE" id="PS51186">
    <property type="entry name" value="GNAT"/>
    <property type="match status" value="1"/>
</dbReference>
<organism evidence="3 4">
    <name type="scientific">Peloplasma aerotolerans</name>
    <dbReference type="NCBI Taxonomy" id="3044389"/>
    <lineage>
        <taxon>Bacteria</taxon>
        <taxon>Bacillati</taxon>
        <taxon>Mycoplasmatota</taxon>
        <taxon>Mollicutes</taxon>
        <taxon>Acholeplasmatales</taxon>
        <taxon>Acholeplasmataceae</taxon>
        <taxon>Peloplasma</taxon>
    </lineage>
</organism>
<dbReference type="RefSeq" id="WP_282839172.1">
    <property type="nucleotide sequence ID" value="NZ_JASCXW010000009.1"/>
</dbReference>
<dbReference type="InterPro" id="IPR045057">
    <property type="entry name" value="Gcn5-rel_NAT"/>
</dbReference>
<comment type="caution">
    <text evidence="3">The sequence shown here is derived from an EMBL/GenBank/DDBJ whole genome shotgun (WGS) entry which is preliminary data.</text>
</comment>
<dbReference type="EC" id="2.3.1.-" evidence="3"/>
<proteinExistence type="predicted"/>
<feature type="domain" description="N-acetyltransferase" evidence="1">
    <location>
        <begin position="1"/>
        <end position="100"/>
    </location>
</feature>
<evidence type="ECO:0000259" key="2">
    <source>
        <dbReference type="PROSITE" id="PS51729"/>
    </source>
</evidence>
<dbReference type="Proteomes" id="UP001431532">
    <property type="component" value="Unassembled WGS sequence"/>
</dbReference>
<dbReference type="Pfam" id="PF14542">
    <property type="entry name" value="Acetyltransf_CG"/>
    <property type="match status" value="1"/>
</dbReference>
<dbReference type="PANTHER" id="PTHR31435:SF10">
    <property type="entry name" value="BSR4717 PROTEIN"/>
    <property type="match status" value="1"/>
</dbReference>
<feature type="domain" description="N-acetyltransferase" evidence="2">
    <location>
        <begin position="2"/>
        <end position="90"/>
    </location>
</feature>
<dbReference type="InterPro" id="IPR000182">
    <property type="entry name" value="GNAT_dom"/>
</dbReference>
<accession>A0AAW6U4A7</accession>
<name>A0AAW6U4A7_9MOLU</name>
<evidence type="ECO:0000259" key="1">
    <source>
        <dbReference type="PROSITE" id="PS51186"/>
    </source>
</evidence>
<dbReference type="PROSITE" id="PS51729">
    <property type="entry name" value="GNAT_YJDJ"/>
    <property type="match status" value="1"/>
</dbReference>
<protein>
    <submittedName>
        <fullName evidence="3">GNAT family N-acetyltransferase</fullName>
        <ecNumber evidence="3">2.3.1.-</ecNumber>
    </submittedName>
</protein>
<dbReference type="InterPro" id="IPR016181">
    <property type="entry name" value="Acyl_CoA_acyltransferase"/>
</dbReference>
<dbReference type="EMBL" id="JASCXW010000009">
    <property type="protein sequence ID" value="MDI6452747.1"/>
    <property type="molecule type" value="Genomic_DNA"/>
</dbReference>
<dbReference type="SUPFAM" id="SSF55729">
    <property type="entry name" value="Acyl-CoA N-acyltransferases (Nat)"/>
    <property type="match status" value="1"/>
</dbReference>
<keyword evidence="3" id="KW-0808">Transferase</keyword>
<evidence type="ECO:0000313" key="4">
    <source>
        <dbReference type="Proteomes" id="UP001431532"/>
    </source>
</evidence>